<feature type="region of interest" description="Disordered" evidence="5">
    <location>
        <begin position="1"/>
        <end position="34"/>
    </location>
</feature>
<dbReference type="CDD" id="cd00200">
    <property type="entry name" value="WD40"/>
    <property type="match status" value="1"/>
</dbReference>
<dbReference type="InterPro" id="IPR019775">
    <property type="entry name" value="WD40_repeat_CS"/>
</dbReference>
<evidence type="ECO:0000256" key="4">
    <source>
        <dbReference type="SAM" id="Coils"/>
    </source>
</evidence>
<dbReference type="PROSITE" id="PS50082">
    <property type="entry name" value="WD_REPEATS_2"/>
    <property type="match status" value="5"/>
</dbReference>
<evidence type="ECO:0000256" key="2">
    <source>
        <dbReference type="ARBA" id="ARBA00022737"/>
    </source>
</evidence>
<keyword evidence="4" id="KW-0175">Coiled coil</keyword>
<evidence type="ECO:0000256" key="5">
    <source>
        <dbReference type="SAM" id="MobiDB-lite"/>
    </source>
</evidence>
<name>S9PTJ8_SCHOY</name>
<dbReference type="SMART" id="SM00320">
    <property type="entry name" value="WD40"/>
    <property type="match status" value="6"/>
</dbReference>
<evidence type="ECO:0000313" key="7">
    <source>
        <dbReference type="Proteomes" id="UP000016088"/>
    </source>
</evidence>
<feature type="repeat" description="WD" evidence="3">
    <location>
        <begin position="328"/>
        <end position="361"/>
    </location>
</feature>
<feature type="repeat" description="WD" evidence="3">
    <location>
        <begin position="370"/>
        <end position="409"/>
    </location>
</feature>
<feature type="repeat" description="WD" evidence="3">
    <location>
        <begin position="541"/>
        <end position="580"/>
    </location>
</feature>
<sequence>MELPKHQYSKSRPSDKRSQQRSKSSQSTAPPTTLQKGVSYWSKVLAFTTWSLFESNPSNPFVNPVSRFLRSLSHPFIRPQLTPTNFGNWITSHIHHEPFLSTSLSESLLREIPGNTDTPYSLLDGYEVSKTKSDSLSLKAKKQEEATFDLKQLSQSSNRNQAATDDTTPTSQHRFLVDYCKKLHVRRNVHTSELTQIDAELSKLHSRRRQILNKLNHAEDKCLEFDAQLTSLEKTILEVDSKELIDDYAQGNVSQDPTTATGAFQYNSDNSEKSTGVNKEPPSGAASVSNDLASDYLDFPAAAASEENQKHEQPATLSLISGTPVKQFQAHSSPITSLDFSHPFGNLVTASLDKTVKVWDMAGVVCLGQLEGHEDYVSCLAMQDSFIASGSMDSSVRLWNLENGILQNTEKDSSSNELDGNDESPQNHTTDNATTVLSSHTGPVTALTLSSDDVLLSGANDKTVRQWDIVTGRCIQTLDFVWADTQDPSPKLTPLNDSAYSIANEPFIRALDCLDAAVASGTVDGLIRIWDLRVGLPVRSFFGHTAPVSTLQFDSNYLYSGSYDNSVRIWDLRSGSPLDIIPMEKRVSSLRVCEGRLAVASEDPSMRIFDVNSHRTWICSDYPQNVLNNSVLGEVTPTYLQYRDRFLVDGKTDGSVSIFSA</sequence>
<keyword evidence="2" id="KW-0677">Repeat</keyword>
<dbReference type="VEuPathDB" id="FungiDB:SOCG_01531"/>
<dbReference type="PRINTS" id="PR00320">
    <property type="entry name" value="GPROTEINBRPT"/>
</dbReference>
<dbReference type="HOGENOM" id="CLU_012350_1_1_1"/>
<dbReference type="Gene3D" id="6.10.280.220">
    <property type="match status" value="1"/>
</dbReference>
<dbReference type="AlphaFoldDB" id="S9PTJ8"/>
<protein>
    <submittedName>
        <fullName evidence="6">CCR4-Not complex subunit Caf4/Mdv1</fullName>
    </submittedName>
</protein>
<dbReference type="PROSITE" id="PS00678">
    <property type="entry name" value="WD_REPEATS_1"/>
    <property type="match status" value="3"/>
</dbReference>
<dbReference type="PANTHER" id="PTHR19848">
    <property type="entry name" value="WD40 REPEAT PROTEIN"/>
    <property type="match status" value="1"/>
</dbReference>
<feature type="compositionally biased region" description="Polar residues" evidence="5">
    <location>
        <begin position="251"/>
        <end position="277"/>
    </location>
</feature>
<proteinExistence type="predicted"/>
<feature type="region of interest" description="Disordered" evidence="5">
    <location>
        <begin position="149"/>
        <end position="169"/>
    </location>
</feature>
<feature type="region of interest" description="Disordered" evidence="5">
    <location>
        <begin position="251"/>
        <end position="289"/>
    </location>
</feature>
<dbReference type="OMA" id="SHRTWIC"/>
<dbReference type="Pfam" id="PF00400">
    <property type="entry name" value="WD40"/>
    <property type="match status" value="4"/>
</dbReference>
<accession>S9PTJ8</accession>
<feature type="repeat" description="WD" evidence="3">
    <location>
        <begin position="518"/>
        <end position="540"/>
    </location>
</feature>
<feature type="compositionally biased region" description="Polar residues" evidence="5">
    <location>
        <begin position="152"/>
        <end position="169"/>
    </location>
</feature>
<evidence type="ECO:0000256" key="1">
    <source>
        <dbReference type="ARBA" id="ARBA00022574"/>
    </source>
</evidence>
<gene>
    <name evidence="6" type="ORF">SOCG_01531</name>
</gene>
<dbReference type="Proteomes" id="UP000016088">
    <property type="component" value="Unassembled WGS sequence"/>
</dbReference>
<dbReference type="PROSITE" id="PS50294">
    <property type="entry name" value="WD_REPEATS_REGION"/>
    <property type="match status" value="4"/>
</dbReference>
<reference evidence="6 7" key="1">
    <citation type="journal article" date="2011" name="Science">
        <title>Comparative functional genomics of the fission yeasts.</title>
        <authorList>
            <person name="Rhind N."/>
            <person name="Chen Z."/>
            <person name="Yassour M."/>
            <person name="Thompson D.A."/>
            <person name="Haas B.J."/>
            <person name="Habib N."/>
            <person name="Wapinski I."/>
            <person name="Roy S."/>
            <person name="Lin M.F."/>
            <person name="Heiman D.I."/>
            <person name="Young S.K."/>
            <person name="Furuya K."/>
            <person name="Guo Y."/>
            <person name="Pidoux A."/>
            <person name="Chen H.M."/>
            <person name="Robbertse B."/>
            <person name="Goldberg J.M."/>
            <person name="Aoki K."/>
            <person name="Bayne E.H."/>
            <person name="Berlin A.M."/>
            <person name="Desjardins C.A."/>
            <person name="Dobbs E."/>
            <person name="Dukaj L."/>
            <person name="Fan L."/>
            <person name="FitzGerald M.G."/>
            <person name="French C."/>
            <person name="Gujja S."/>
            <person name="Hansen K."/>
            <person name="Keifenheim D."/>
            <person name="Levin J.Z."/>
            <person name="Mosher R.A."/>
            <person name="Mueller C.A."/>
            <person name="Pfiffner J."/>
            <person name="Priest M."/>
            <person name="Russ C."/>
            <person name="Smialowska A."/>
            <person name="Swoboda P."/>
            <person name="Sykes S.M."/>
            <person name="Vaughn M."/>
            <person name="Vengrova S."/>
            <person name="Yoder R."/>
            <person name="Zeng Q."/>
            <person name="Allshire R."/>
            <person name="Baulcombe D."/>
            <person name="Birren B.W."/>
            <person name="Brown W."/>
            <person name="Ekwall K."/>
            <person name="Kellis M."/>
            <person name="Leatherwood J."/>
            <person name="Levin H."/>
            <person name="Margalit H."/>
            <person name="Martienssen R."/>
            <person name="Nieduszynski C.A."/>
            <person name="Spatafora J.W."/>
            <person name="Friedman N."/>
            <person name="Dalgaard J.Z."/>
            <person name="Baumann P."/>
            <person name="Niki H."/>
            <person name="Regev A."/>
            <person name="Nusbaum C."/>
        </authorList>
    </citation>
    <scope>NUCLEOTIDE SEQUENCE [LARGE SCALE GENOMIC DNA]</scope>
    <source>
        <strain evidence="7">yFS286</strain>
    </source>
</reference>
<dbReference type="InterPro" id="IPR001680">
    <property type="entry name" value="WD40_rpt"/>
</dbReference>
<feature type="coiled-coil region" evidence="4">
    <location>
        <begin position="201"/>
        <end position="235"/>
    </location>
</feature>
<dbReference type="InterPro" id="IPR036322">
    <property type="entry name" value="WD40_repeat_dom_sf"/>
</dbReference>
<dbReference type="OrthoDB" id="496at2759"/>
<organism evidence="6 7">
    <name type="scientific">Schizosaccharomyces octosporus (strain yFS286)</name>
    <name type="common">Fission yeast</name>
    <name type="synonym">Octosporomyces octosporus</name>
    <dbReference type="NCBI Taxonomy" id="483514"/>
    <lineage>
        <taxon>Eukaryota</taxon>
        <taxon>Fungi</taxon>
        <taxon>Dikarya</taxon>
        <taxon>Ascomycota</taxon>
        <taxon>Taphrinomycotina</taxon>
        <taxon>Schizosaccharomycetes</taxon>
        <taxon>Schizosaccharomycetales</taxon>
        <taxon>Schizosaccharomycetaceae</taxon>
        <taxon>Schizosaccharomyces</taxon>
    </lineage>
</organism>
<feature type="repeat" description="WD" evidence="3">
    <location>
        <begin position="437"/>
        <end position="477"/>
    </location>
</feature>
<dbReference type="SUPFAM" id="SSF50978">
    <property type="entry name" value="WD40 repeat-like"/>
    <property type="match status" value="1"/>
</dbReference>
<keyword evidence="7" id="KW-1185">Reference proteome</keyword>
<dbReference type="Gene3D" id="2.130.10.10">
    <property type="entry name" value="YVTN repeat-like/Quinoprotein amine dehydrogenase"/>
    <property type="match status" value="3"/>
</dbReference>
<dbReference type="EMBL" id="KE503208">
    <property type="protein sequence ID" value="EPX71312.1"/>
    <property type="molecule type" value="Genomic_DNA"/>
</dbReference>
<keyword evidence="1 3" id="KW-0853">WD repeat</keyword>
<evidence type="ECO:0000256" key="3">
    <source>
        <dbReference type="PROSITE-ProRule" id="PRU00221"/>
    </source>
</evidence>
<feature type="region of interest" description="Disordered" evidence="5">
    <location>
        <begin position="409"/>
        <end position="437"/>
    </location>
</feature>
<dbReference type="InterPro" id="IPR020472">
    <property type="entry name" value="WD40_PAC1"/>
</dbReference>
<dbReference type="PANTHER" id="PTHR19848:SF8">
    <property type="entry name" value="F-BOX AND WD REPEAT DOMAIN CONTAINING 7"/>
    <property type="match status" value="1"/>
</dbReference>
<evidence type="ECO:0000313" key="6">
    <source>
        <dbReference type="EMBL" id="EPX71312.1"/>
    </source>
</evidence>
<dbReference type="InterPro" id="IPR015943">
    <property type="entry name" value="WD40/YVTN_repeat-like_dom_sf"/>
</dbReference>
<dbReference type="RefSeq" id="XP_013019938.1">
    <property type="nucleotide sequence ID" value="XM_013164484.1"/>
</dbReference>
<dbReference type="GeneID" id="25030511"/>
<feature type="compositionally biased region" description="Polar residues" evidence="5">
    <location>
        <begin position="415"/>
        <end position="437"/>
    </location>
</feature>
<dbReference type="eggNOG" id="KOG4155">
    <property type="taxonomic scope" value="Eukaryota"/>
</dbReference>